<dbReference type="SUPFAM" id="SSF53474">
    <property type="entry name" value="alpha/beta-Hydrolases"/>
    <property type="match status" value="1"/>
</dbReference>
<dbReference type="InterPro" id="IPR029058">
    <property type="entry name" value="AB_hydrolase_fold"/>
</dbReference>
<evidence type="ECO:0000256" key="3">
    <source>
        <dbReference type="ARBA" id="ARBA00022640"/>
    </source>
</evidence>
<comment type="caution">
    <text evidence="13">The sequence shown here is derived from an EMBL/GenBank/DDBJ whole genome shotgun (WGS) entry which is preliminary data.</text>
</comment>
<evidence type="ECO:0000256" key="5">
    <source>
        <dbReference type="ARBA" id="ARBA00022801"/>
    </source>
</evidence>
<feature type="domain" description="Peptidase S9 prolyl oligopeptidase catalytic" evidence="12">
    <location>
        <begin position="699"/>
        <end position="853"/>
    </location>
</feature>
<keyword evidence="5" id="KW-0378">Hydrolase</keyword>
<evidence type="ECO:0000256" key="9">
    <source>
        <dbReference type="ARBA" id="ARBA00060950"/>
    </source>
</evidence>
<evidence type="ECO:0000256" key="6">
    <source>
        <dbReference type="ARBA" id="ARBA00022825"/>
    </source>
</evidence>
<dbReference type="GO" id="GO:0006508">
    <property type="term" value="P:proteolysis"/>
    <property type="evidence" value="ECO:0007669"/>
    <property type="project" value="UniProtKB-KW"/>
</dbReference>
<keyword evidence="14" id="KW-1185">Reference proteome</keyword>
<evidence type="ECO:0000256" key="1">
    <source>
        <dbReference type="ARBA" id="ARBA00004470"/>
    </source>
</evidence>
<dbReference type="AlphaFoldDB" id="A0A250WXV3"/>
<accession>A0A250WXV3</accession>
<comment type="similarity">
    <text evidence="9">Belongs to the peptidase S9D family.</text>
</comment>
<dbReference type="OrthoDB" id="43744at2759"/>
<comment type="function">
    <text evidence="8">Serine-type protease active in vitro against the LHCII N-terminal. Cleaves its substrate on the carboxy-side of Glu residues.</text>
</comment>
<dbReference type="EMBL" id="BEGY01000013">
    <property type="protein sequence ID" value="GAX75651.1"/>
    <property type="molecule type" value="Genomic_DNA"/>
</dbReference>
<dbReference type="Pfam" id="PF00326">
    <property type="entry name" value="Peptidase_S9"/>
    <property type="match status" value="1"/>
</dbReference>
<protein>
    <recommendedName>
        <fullName evidence="10">Probable glutamyl endopeptidase, chloroplastic</fullName>
    </recommendedName>
</protein>
<dbReference type="FunFam" id="3.40.50.1820:FF:000049">
    <property type="entry name" value="probable glutamyl endopeptidase, chloroplastic"/>
    <property type="match status" value="1"/>
</dbReference>
<evidence type="ECO:0000256" key="4">
    <source>
        <dbReference type="ARBA" id="ARBA00022670"/>
    </source>
</evidence>
<comment type="subcellular location">
    <subcellularLocation>
        <location evidence="1">Plastid</location>
        <location evidence="1">Chloroplast stroma</location>
    </subcellularLocation>
</comment>
<keyword evidence="2" id="KW-0150">Chloroplast</keyword>
<evidence type="ECO:0000256" key="10">
    <source>
        <dbReference type="ARBA" id="ARBA00073000"/>
    </source>
</evidence>
<keyword evidence="3" id="KW-0934">Plastid</keyword>
<dbReference type="GO" id="GO:0009570">
    <property type="term" value="C:chloroplast stroma"/>
    <property type="evidence" value="ECO:0007669"/>
    <property type="project" value="UniProtKB-SubCell"/>
</dbReference>
<evidence type="ECO:0000259" key="12">
    <source>
        <dbReference type="Pfam" id="PF00326"/>
    </source>
</evidence>
<reference evidence="13 14" key="1">
    <citation type="submission" date="2017-08" db="EMBL/GenBank/DDBJ databases">
        <title>Acidophilic green algal genome provides insights into adaptation to an acidic environment.</title>
        <authorList>
            <person name="Hirooka S."/>
            <person name="Hirose Y."/>
            <person name="Kanesaki Y."/>
            <person name="Higuchi S."/>
            <person name="Fujiwara T."/>
            <person name="Onuma R."/>
            <person name="Era A."/>
            <person name="Ohbayashi R."/>
            <person name="Uzuka A."/>
            <person name="Nozaki H."/>
            <person name="Yoshikawa H."/>
            <person name="Miyagishima S.Y."/>
        </authorList>
    </citation>
    <scope>NUCLEOTIDE SEQUENCE [LARGE SCALE GENOMIC DNA]</scope>
    <source>
        <strain evidence="13 14">NIES-2499</strain>
    </source>
</reference>
<dbReference type="InterPro" id="IPR001375">
    <property type="entry name" value="Peptidase_S9_cat"/>
</dbReference>
<evidence type="ECO:0000313" key="14">
    <source>
        <dbReference type="Proteomes" id="UP000232323"/>
    </source>
</evidence>
<sequence length="876" mass="97516">MRRSHLQREPLANHASFQGKASLCAVKDQHEPSTLLPVNHKPGFKVPPKEILDIVDAPAQPSLSYSPDRNMILQMTKPPSLPPIYEMARPELKLAGMRIDPQLFAPSKMSYSLSMALVEADQIVPAPPEKTRVISGMPENSWINYVAWSLDSHYISFTIRSPGGPNDPPREPLQLWLAEVSSGTAHKLMDRRLNSVFDNYSWLDEHTIVACVIPEGHSGEPPSKSEASIGPKIQDNSIGKKSQSRTWTDLLKDEHDVSLFEYYGISELVSVDVKTGSVHTIGPSRVYIDVDPSPDGNFLLVSWLEKPYSFNVPCGRFPQRTQLWDRSGSLVREIAALPLAEDIPIAFNSTRKGPRAISWRGDKAAELYWIETQDDGDPSVEVSPRDVVYTIAAKAAENADIQPSVLAKTDLRCGGVAWGDEDLALVYESWWKTRRSVIHTMSPASPDKGMQVLFDRNYEDVYSDPGSPLTQRTAWGTSVLARVDGQPQLLLEGLGASPDGNKPFLDLLDLRTKQTKRIWQCSPDCYETPGSIMSDSSLDSHVTLEGLKVSLTRETSKDPPQTSIITFSDEASKFTERQVTNYPHPYPQLRDMSREVLRYPRADGVMLTATLYLPPEYNKERDGPLPCIFWAYPREYKSKEAAGQNTRSSQQFSYIGSMSPTLWAARGYAVLDGPTLPIVAEGDEEPNDTFIAQLVDGAKAAVEEGVRRGVIDAKRVSVGGHSYGAFMAANLLAHSDIFACAVARSGAYNRTLTPFGFQKEERTLWQAPEVYSKMSPYMAADKIKQPILLVHGEEDNNPGTFPMQSERFYQALKGHGVPSRLVILPHESHGYRSRENVLHCLYEQDQWFERYAGFGRLDLDYDAEGDTGDLSGSTSD</sequence>
<keyword evidence="4" id="KW-0645">Protease</keyword>
<dbReference type="STRING" id="1157962.A0A250WXV3"/>
<dbReference type="SUPFAM" id="SSF82171">
    <property type="entry name" value="DPP6 N-terminal domain-like"/>
    <property type="match status" value="1"/>
</dbReference>
<evidence type="ECO:0000313" key="13">
    <source>
        <dbReference type="EMBL" id="GAX75651.1"/>
    </source>
</evidence>
<name>A0A250WXV3_9CHLO</name>
<evidence type="ECO:0000256" key="11">
    <source>
        <dbReference type="SAM" id="MobiDB-lite"/>
    </source>
</evidence>
<dbReference type="PANTHER" id="PTHR42776">
    <property type="entry name" value="SERINE PEPTIDASE S9 FAMILY MEMBER"/>
    <property type="match status" value="1"/>
</dbReference>
<evidence type="ECO:0000256" key="7">
    <source>
        <dbReference type="ARBA" id="ARBA00022946"/>
    </source>
</evidence>
<evidence type="ECO:0000256" key="2">
    <source>
        <dbReference type="ARBA" id="ARBA00022528"/>
    </source>
</evidence>
<dbReference type="Proteomes" id="UP000232323">
    <property type="component" value="Unassembled WGS sequence"/>
</dbReference>
<evidence type="ECO:0000256" key="8">
    <source>
        <dbReference type="ARBA" id="ARBA00054431"/>
    </source>
</evidence>
<organism evidence="13 14">
    <name type="scientific">Chlamydomonas eustigma</name>
    <dbReference type="NCBI Taxonomy" id="1157962"/>
    <lineage>
        <taxon>Eukaryota</taxon>
        <taxon>Viridiplantae</taxon>
        <taxon>Chlorophyta</taxon>
        <taxon>core chlorophytes</taxon>
        <taxon>Chlorophyceae</taxon>
        <taxon>CS clade</taxon>
        <taxon>Chlamydomonadales</taxon>
        <taxon>Chlamydomonadaceae</taxon>
        <taxon>Chlamydomonas</taxon>
    </lineage>
</organism>
<dbReference type="Gene3D" id="3.40.50.1820">
    <property type="entry name" value="alpha/beta hydrolase"/>
    <property type="match status" value="1"/>
</dbReference>
<dbReference type="ESTHER" id="9chlo-a0a250wxv3">
    <property type="family name" value="Glutamyl_Peptidase_S9"/>
</dbReference>
<proteinExistence type="inferred from homology"/>
<feature type="region of interest" description="Disordered" evidence="11">
    <location>
        <begin position="215"/>
        <end position="240"/>
    </location>
</feature>
<gene>
    <name evidence="13" type="ORF">CEUSTIGMA_g3095.t1</name>
</gene>
<dbReference type="GO" id="GO:0004252">
    <property type="term" value="F:serine-type endopeptidase activity"/>
    <property type="evidence" value="ECO:0007669"/>
    <property type="project" value="TreeGrafter"/>
</dbReference>
<keyword evidence="6" id="KW-0720">Serine protease</keyword>
<dbReference type="PANTHER" id="PTHR42776:SF28">
    <property type="entry name" value="GLUTAMYL ENDOPEPTIDASE, CHLOROPLASTIC-RELATED"/>
    <property type="match status" value="1"/>
</dbReference>
<keyword evidence="7" id="KW-0809">Transit peptide</keyword>